<evidence type="ECO:0000259" key="8">
    <source>
        <dbReference type="Pfam" id="PF06808"/>
    </source>
</evidence>
<dbReference type="Pfam" id="PF06808">
    <property type="entry name" value="DctM"/>
    <property type="match status" value="1"/>
</dbReference>
<feature type="transmembrane region" description="Helical" evidence="7">
    <location>
        <begin position="278"/>
        <end position="299"/>
    </location>
</feature>
<reference evidence="9 10" key="1">
    <citation type="journal article" date="2011" name="J. Bacteriol.">
        <title>Complete genome sequence of the industrial strain Ketogulonicigenium vulgare WSH-001.</title>
        <authorList>
            <person name="Liu L."/>
            <person name="Li Y."/>
            <person name="Zhang J."/>
            <person name="Zhou Z."/>
            <person name="Liu J."/>
            <person name="Li X."/>
            <person name="Zhou J."/>
            <person name="Du G."/>
            <person name="Wang L."/>
            <person name="Chen J."/>
        </authorList>
    </citation>
    <scope>NUCLEOTIDE SEQUENCE [LARGE SCALE GENOMIC DNA]</scope>
    <source>
        <strain evidence="9 10">WSH-001</strain>
    </source>
</reference>
<evidence type="ECO:0000256" key="6">
    <source>
        <dbReference type="ARBA" id="ARBA00023136"/>
    </source>
</evidence>
<keyword evidence="5 7" id="KW-1133">Transmembrane helix</keyword>
<evidence type="ECO:0000256" key="4">
    <source>
        <dbReference type="ARBA" id="ARBA00022692"/>
    </source>
</evidence>
<dbReference type="AlphaFoldDB" id="F9Y8X1"/>
<evidence type="ECO:0000256" key="1">
    <source>
        <dbReference type="ARBA" id="ARBA00004429"/>
    </source>
</evidence>
<name>F9Y8X1_KETVW</name>
<dbReference type="KEGG" id="kvl:KVU_0188"/>
<feature type="transmembrane region" description="Helical" evidence="7">
    <location>
        <begin position="79"/>
        <end position="99"/>
    </location>
</feature>
<comment type="similarity">
    <text evidence="7">Belongs to the TRAP transporter large permease family.</text>
</comment>
<comment type="subunit">
    <text evidence="7">The complex comprises the extracytoplasmic solute receptor protein and the two transmembrane proteins.</text>
</comment>
<evidence type="ECO:0000256" key="3">
    <source>
        <dbReference type="ARBA" id="ARBA00022519"/>
    </source>
</evidence>
<evidence type="ECO:0000313" key="9">
    <source>
        <dbReference type="EMBL" id="AEM40027.1"/>
    </source>
</evidence>
<dbReference type="PIRSF" id="PIRSF006066">
    <property type="entry name" value="HI0050"/>
    <property type="match status" value="1"/>
</dbReference>
<keyword evidence="2" id="KW-1003">Cell membrane</keyword>
<dbReference type="RefSeq" id="WP_013383447.1">
    <property type="nucleotide sequence ID" value="NC_017384.1"/>
</dbReference>
<gene>
    <name evidence="9" type="ordered locus">KVU_0188</name>
</gene>
<dbReference type="GO" id="GO:0022857">
    <property type="term" value="F:transmembrane transporter activity"/>
    <property type="evidence" value="ECO:0007669"/>
    <property type="project" value="UniProtKB-UniRule"/>
</dbReference>
<dbReference type="InterPro" id="IPR010656">
    <property type="entry name" value="DctM"/>
</dbReference>
<feature type="domain" description="TRAP C4-dicarboxylate transport system permease DctM subunit" evidence="8">
    <location>
        <begin position="7"/>
        <end position="419"/>
    </location>
</feature>
<feature type="transmembrane region" description="Helical" evidence="7">
    <location>
        <begin position="395"/>
        <end position="423"/>
    </location>
</feature>
<dbReference type="HOGENOM" id="CLU_019824_4_0_5"/>
<dbReference type="InterPro" id="IPR004681">
    <property type="entry name" value="TRAP_DctM"/>
</dbReference>
<protein>
    <recommendedName>
        <fullName evidence="7">TRAP transporter large permease protein</fullName>
    </recommendedName>
</protein>
<feature type="transmembrane region" description="Helical" evidence="7">
    <location>
        <begin position="360"/>
        <end position="383"/>
    </location>
</feature>
<dbReference type="EMBL" id="CP002018">
    <property type="protein sequence ID" value="AEM40027.1"/>
    <property type="molecule type" value="Genomic_DNA"/>
</dbReference>
<feature type="transmembrane region" description="Helical" evidence="7">
    <location>
        <begin position="47"/>
        <end position="67"/>
    </location>
</feature>
<feature type="transmembrane region" description="Helical" evidence="7">
    <location>
        <begin position="216"/>
        <end position="237"/>
    </location>
</feature>
<comment type="function">
    <text evidence="7">Part of the tripartite ATP-independent periplasmic (TRAP) transport system.</text>
</comment>
<dbReference type="OrthoDB" id="9790209at2"/>
<feature type="transmembrane region" description="Helical" evidence="7">
    <location>
        <begin position="136"/>
        <end position="159"/>
    </location>
</feature>
<evidence type="ECO:0000256" key="7">
    <source>
        <dbReference type="RuleBase" id="RU369079"/>
    </source>
</evidence>
<evidence type="ECO:0000256" key="5">
    <source>
        <dbReference type="ARBA" id="ARBA00022989"/>
    </source>
</evidence>
<evidence type="ECO:0000256" key="2">
    <source>
        <dbReference type="ARBA" id="ARBA00022475"/>
    </source>
</evidence>
<keyword evidence="10" id="KW-1185">Reference proteome</keyword>
<dbReference type="eggNOG" id="COG1593">
    <property type="taxonomic scope" value="Bacteria"/>
</dbReference>
<keyword evidence="4 7" id="KW-0812">Transmembrane</keyword>
<feature type="transmembrane region" description="Helical" evidence="7">
    <location>
        <begin position="243"/>
        <end position="266"/>
    </location>
</feature>
<dbReference type="Proteomes" id="UP000000692">
    <property type="component" value="Chromosome"/>
</dbReference>
<dbReference type="PATRIC" id="fig|759362.5.peg.200"/>
<comment type="caution">
    <text evidence="7">Lacks conserved residue(s) required for the propagation of feature annotation.</text>
</comment>
<sequence length="428" mass="44752">MIIAVTLICLFALLFLSIPVAAALGLTGIVLSELFAFMPATRGMGNISWQSMNDAVLVAVPLFVLMGEILLRSGVAGRMYGAMAGWLTWLPGGLIHANIGTSTLFAATSGSSVATAATVGTTAIPEAKKYGYSEPLFLGSLAAAGTLGILIPPSINLILYGAMTNTSIPALYLAGIIPGLGLAVLFSLTVVVACLIKPELGGHPVIVTWRERLTSLPHLIPPLFIFMLVVGSIYAGWATPTEAAALGIIGALFIAALGRTLSIPMIKAALTGTIRTTGMLMAIIAAAYFLNYVFGAIGLTRIVTAFFDALALSPFQTLMIIVAFYLVVGLFMETLSLMVATVPIFTPVIVSLGYDPVWFGILVIMLVETALITPPVGVNLFVIQGVRDKGPISDVIRGVMPFVATLLLAIAIMIAFPAIALFLPGLAQ</sequence>
<comment type="subcellular location">
    <subcellularLocation>
        <location evidence="1 7">Cell inner membrane</location>
        <topology evidence="1 7">Multi-pass membrane protein</topology>
    </subcellularLocation>
</comment>
<proteinExistence type="inferred from homology"/>
<dbReference type="PANTHER" id="PTHR33362:SF5">
    <property type="entry name" value="C4-DICARBOXYLATE TRAP TRANSPORTER LARGE PERMEASE PROTEIN DCTM"/>
    <property type="match status" value="1"/>
</dbReference>
<accession>F9Y8X1</accession>
<keyword evidence="3 7" id="KW-0997">Cell inner membrane</keyword>
<feature type="transmembrane region" description="Helical" evidence="7">
    <location>
        <begin position="171"/>
        <end position="196"/>
    </location>
</feature>
<evidence type="ECO:0000313" key="10">
    <source>
        <dbReference type="Proteomes" id="UP000000692"/>
    </source>
</evidence>
<feature type="transmembrane region" description="Helical" evidence="7">
    <location>
        <begin position="335"/>
        <end position="354"/>
    </location>
</feature>
<keyword evidence="7" id="KW-0813">Transport</keyword>
<organism evidence="9 10">
    <name type="scientific">Ketogulonicigenium vulgare (strain WSH-001)</name>
    <dbReference type="NCBI Taxonomy" id="759362"/>
    <lineage>
        <taxon>Bacteria</taxon>
        <taxon>Pseudomonadati</taxon>
        <taxon>Pseudomonadota</taxon>
        <taxon>Alphaproteobacteria</taxon>
        <taxon>Rhodobacterales</taxon>
        <taxon>Roseobacteraceae</taxon>
        <taxon>Ketogulonicigenium</taxon>
    </lineage>
</organism>
<dbReference type="NCBIfam" id="TIGR00786">
    <property type="entry name" value="dctM"/>
    <property type="match status" value="1"/>
</dbReference>
<dbReference type="GO" id="GO:0005886">
    <property type="term" value="C:plasma membrane"/>
    <property type="evidence" value="ECO:0007669"/>
    <property type="project" value="UniProtKB-SubCell"/>
</dbReference>
<dbReference type="PANTHER" id="PTHR33362">
    <property type="entry name" value="SIALIC ACID TRAP TRANSPORTER PERMEASE PROTEIN SIAT-RELATED"/>
    <property type="match status" value="1"/>
</dbReference>
<keyword evidence="6 7" id="KW-0472">Membrane</keyword>